<sequence length="318" mass="32732">MRYDRQTILPEIGPQGQARFAAAHVLVVGAGGLGSVLLPLLAGAGVGHLRIIDPDRVEESNLHRQILYRTADIGRPKARVAAAALTALNPGCRASALVARMDPALARAEVPRADLVVDAADAFVVTYALSDLCAALGRPMISASVQGRAGHVGGFCGGAPCYRTLFPDLPARLQSCATAGVMGPAVAALAAMQAQMVLSVLLGHSPSPLGQFMTLDLASWRCSGFRFDGAAAPEQPGPQVLSRADLASGDLVVELRSAAECPVPPVPGAIRVAPGDLPTMSVGQSGRVVFCCATGLRAWRAARALAARSEVPVAVLCP</sequence>
<dbReference type="InterPro" id="IPR045886">
    <property type="entry name" value="ThiF/MoeB/HesA"/>
</dbReference>
<evidence type="ECO:0000259" key="2">
    <source>
        <dbReference type="Pfam" id="PF00899"/>
    </source>
</evidence>
<proteinExistence type="predicted"/>
<accession>A0ABT9JCT4</accession>
<dbReference type="CDD" id="cd00757">
    <property type="entry name" value="ThiF_MoeB_HesA_family"/>
    <property type="match status" value="1"/>
</dbReference>
<organism evidence="3 4">
    <name type="scientific">Paracoccus spongiarum</name>
    <dbReference type="NCBI Taxonomy" id="3064387"/>
    <lineage>
        <taxon>Bacteria</taxon>
        <taxon>Pseudomonadati</taxon>
        <taxon>Pseudomonadota</taxon>
        <taxon>Alphaproteobacteria</taxon>
        <taxon>Rhodobacterales</taxon>
        <taxon>Paracoccaceae</taxon>
        <taxon>Paracoccus</taxon>
    </lineage>
</organism>
<protein>
    <submittedName>
        <fullName evidence="3">HesA/MoeB/ThiF family protein</fullName>
    </submittedName>
</protein>
<reference evidence="3 4" key="1">
    <citation type="submission" date="2023-08" db="EMBL/GenBank/DDBJ databases">
        <authorList>
            <person name="Park J.-S."/>
        </authorList>
    </citation>
    <scope>NUCLEOTIDE SEQUENCE [LARGE SCALE GENOMIC DNA]</scope>
    <source>
        <strain evidence="3 4">2205BS29-5</strain>
    </source>
</reference>
<dbReference type="Gene3D" id="3.40.50.720">
    <property type="entry name" value="NAD(P)-binding Rossmann-like Domain"/>
    <property type="match status" value="1"/>
</dbReference>
<keyword evidence="4" id="KW-1185">Reference proteome</keyword>
<feature type="domain" description="THIF-type NAD/FAD binding fold" evidence="2">
    <location>
        <begin position="3"/>
        <end position="221"/>
    </location>
</feature>
<dbReference type="Proteomes" id="UP001224997">
    <property type="component" value="Unassembled WGS sequence"/>
</dbReference>
<dbReference type="PANTHER" id="PTHR10953:SF102">
    <property type="entry name" value="ADENYLYLTRANSFERASE AND SULFURTRANSFERASE MOCS3"/>
    <property type="match status" value="1"/>
</dbReference>
<evidence type="ECO:0000256" key="1">
    <source>
        <dbReference type="SAM" id="Phobius"/>
    </source>
</evidence>
<dbReference type="PANTHER" id="PTHR10953">
    <property type="entry name" value="UBIQUITIN-ACTIVATING ENZYME E1"/>
    <property type="match status" value="1"/>
</dbReference>
<dbReference type="EMBL" id="JAVAMQ010000008">
    <property type="protein sequence ID" value="MDP5307425.1"/>
    <property type="molecule type" value="Genomic_DNA"/>
</dbReference>
<feature type="transmembrane region" description="Helical" evidence="1">
    <location>
        <begin position="21"/>
        <end position="42"/>
    </location>
</feature>
<gene>
    <name evidence="3" type="ORF">Q5Y72_10015</name>
</gene>
<evidence type="ECO:0000313" key="4">
    <source>
        <dbReference type="Proteomes" id="UP001224997"/>
    </source>
</evidence>
<evidence type="ECO:0000313" key="3">
    <source>
        <dbReference type="EMBL" id="MDP5307425.1"/>
    </source>
</evidence>
<name>A0ABT9JCT4_9RHOB</name>
<dbReference type="SUPFAM" id="SSF69572">
    <property type="entry name" value="Activating enzymes of the ubiquitin-like proteins"/>
    <property type="match status" value="1"/>
</dbReference>
<keyword evidence="1" id="KW-1133">Transmembrane helix</keyword>
<keyword evidence="1" id="KW-0472">Membrane</keyword>
<dbReference type="Pfam" id="PF00899">
    <property type="entry name" value="ThiF"/>
    <property type="match status" value="1"/>
</dbReference>
<dbReference type="RefSeq" id="WP_305963276.1">
    <property type="nucleotide sequence ID" value="NZ_JAVAMQ010000008.1"/>
</dbReference>
<dbReference type="InterPro" id="IPR036873">
    <property type="entry name" value="Rhodanese-like_dom_sf"/>
</dbReference>
<dbReference type="SUPFAM" id="SSF52821">
    <property type="entry name" value="Rhodanese/Cell cycle control phosphatase"/>
    <property type="match status" value="1"/>
</dbReference>
<comment type="caution">
    <text evidence="3">The sequence shown here is derived from an EMBL/GenBank/DDBJ whole genome shotgun (WGS) entry which is preliminary data.</text>
</comment>
<dbReference type="InterPro" id="IPR000594">
    <property type="entry name" value="ThiF_NAD_FAD-bd"/>
</dbReference>
<dbReference type="InterPro" id="IPR035985">
    <property type="entry name" value="Ubiquitin-activating_enz"/>
</dbReference>
<keyword evidence="1" id="KW-0812">Transmembrane</keyword>